<accession>A0A7V5P1F2</accession>
<feature type="transmembrane region" description="Helical" evidence="6">
    <location>
        <begin position="41"/>
        <end position="58"/>
    </location>
</feature>
<feature type="transmembrane region" description="Helical" evidence="6">
    <location>
        <begin position="371"/>
        <end position="390"/>
    </location>
</feature>
<evidence type="ECO:0000256" key="3">
    <source>
        <dbReference type="ARBA" id="ARBA00022692"/>
    </source>
</evidence>
<dbReference type="GO" id="GO:0022857">
    <property type="term" value="F:transmembrane transporter activity"/>
    <property type="evidence" value="ECO:0007669"/>
    <property type="project" value="InterPro"/>
</dbReference>
<dbReference type="GO" id="GO:0005886">
    <property type="term" value="C:plasma membrane"/>
    <property type="evidence" value="ECO:0007669"/>
    <property type="project" value="UniProtKB-SubCell"/>
</dbReference>
<evidence type="ECO:0000256" key="6">
    <source>
        <dbReference type="SAM" id="Phobius"/>
    </source>
</evidence>
<evidence type="ECO:0000256" key="2">
    <source>
        <dbReference type="ARBA" id="ARBA00022475"/>
    </source>
</evidence>
<dbReference type="PANTHER" id="PTHR42770:SF11">
    <property type="entry name" value="INNER MEMBRANE TRANSPORT PROTEIN YBAT"/>
    <property type="match status" value="1"/>
</dbReference>
<dbReference type="AlphaFoldDB" id="A0A7V5P1F2"/>
<dbReference type="InterPro" id="IPR002293">
    <property type="entry name" value="AA/rel_permease1"/>
</dbReference>
<keyword evidence="2" id="KW-1003">Cell membrane</keyword>
<name>A0A7V5P1F2_9BACT</name>
<keyword evidence="5 6" id="KW-0472">Membrane</keyword>
<comment type="caution">
    <text evidence="7">The sequence shown here is derived from an EMBL/GenBank/DDBJ whole genome shotgun (WGS) entry which is preliminary data.</text>
</comment>
<keyword evidence="4 6" id="KW-1133">Transmembrane helix</keyword>
<gene>
    <name evidence="7" type="ORF">ENJ96_09565</name>
</gene>
<feature type="transmembrane region" description="Helical" evidence="6">
    <location>
        <begin position="12"/>
        <end position="35"/>
    </location>
</feature>
<feature type="transmembrane region" description="Helical" evidence="6">
    <location>
        <begin position="313"/>
        <end position="334"/>
    </location>
</feature>
<feature type="transmembrane region" description="Helical" evidence="6">
    <location>
        <begin position="153"/>
        <end position="171"/>
    </location>
</feature>
<evidence type="ECO:0000256" key="1">
    <source>
        <dbReference type="ARBA" id="ARBA00004651"/>
    </source>
</evidence>
<evidence type="ECO:0000256" key="5">
    <source>
        <dbReference type="ARBA" id="ARBA00023136"/>
    </source>
</evidence>
<dbReference type="Proteomes" id="UP000886101">
    <property type="component" value="Unassembled WGS sequence"/>
</dbReference>
<reference evidence="7" key="1">
    <citation type="journal article" date="2020" name="mSystems">
        <title>Genome- and Community-Level Interaction Insights into Carbon Utilization and Element Cycling Functions of Hydrothermarchaeota in Hydrothermal Sediment.</title>
        <authorList>
            <person name="Zhou Z."/>
            <person name="Liu Y."/>
            <person name="Xu W."/>
            <person name="Pan J."/>
            <person name="Luo Z.H."/>
            <person name="Li M."/>
        </authorList>
    </citation>
    <scope>NUCLEOTIDE SEQUENCE [LARGE SCALE GENOMIC DNA]</scope>
    <source>
        <strain evidence="7">HyVt-533</strain>
    </source>
</reference>
<feature type="transmembrane region" description="Helical" evidence="6">
    <location>
        <begin position="222"/>
        <end position="244"/>
    </location>
</feature>
<dbReference type="Pfam" id="PF13520">
    <property type="entry name" value="AA_permease_2"/>
    <property type="match status" value="1"/>
</dbReference>
<evidence type="ECO:0000313" key="7">
    <source>
        <dbReference type="EMBL" id="HHI98080.1"/>
    </source>
</evidence>
<feature type="transmembrane region" description="Helical" evidence="6">
    <location>
        <begin position="264"/>
        <end position="292"/>
    </location>
</feature>
<organism evidence="7">
    <name type="scientific">Thermodesulfatator atlanticus</name>
    <dbReference type="NCBI Taxonomy" id="501497"/>
    <lineage>
        <taxon>Bacteria</taxon>
        <taxon>Pseudomonadati</taxon>
        <taxon>Thermodesulfobacteriota</taxon>
        <taxon>Thermodesulfobacteria</taxon>
        <taxon>Thermodesulfobacteriales</taxon>
        <taxon>Thermodesulfatatoraceae</taxon>
        <taxon>Thermodesulfatator</taxon>
    </lineage>
</organism>
<keyword evidence="3 6" id="KW-0812">Transmembrane</keyword>
<sequence>MREKKIGLLEAVSIGIGGMIGGGIFAVLGLTVLLAKGAAPIAFFFAGLIALLTAYSYAKLSVRFPSQGGTIEFIVRAFGNGTVPAWLNTLLLASYIIMLALYSYAFGSYGAALIKGIEDPFLKKVLTVFVILFFTFLNLLGAYVVGKAEDLMVIFKVIVLLLFSLLGLFTANFSRLDPHAYPHFLHILTGGFIIFLAYEGFELIANTAQDVERPEKTLPRAFFISVLVVIFIYCLVALVAVANLEPQEVLEARDYVLAKAAEPFLGEAGFVIISVAALVSTASAINATLYGTARISYLVAKYGELPQIFARRIWKGAYEGLIILALLTLAAALSFDLENISVAGSLGFLLVFGVVNLANFKLASFTRAKKFFALLGAISCFAAALVLVLHN</sequence>
<dbReference type="PANTHER" id="PTHR42770">
    <property type="entry name" value="AMINO ACID TRANSPORTER-RELATED"/>
    <property type="match status" value="1"/>
</dbReference>
<dbReference type="EMBL" id="DROK01000280">
    <property type="protein sequence ID" value="HHI98080.1"/>
    <property type="molecule type" value="Genomic_DNA"/>
</dbReference>
<dbReference type="PIRSF" id="PIRSF006060">
    <property type="entry name" value="AA_transporter"/>
    <property type="match status" value="1"/>
</dbReference>
<comment type="subcellular location">
    <subcellularLocation>
        <location evidence="1">Cell membrane</location>
        <topology evidence="1">Multi-pass membrane protein</topology>
    </subcellularLocation>
</comment>
<evidence type="ECO:0000256" key="4">
    <source>
        <dbReference type="ARBA" id="ARBA00022989"/>
    </source>
</evidence>
<feature type="transmembrane region" description="Helical" evidence="6">
    <location>
        <begin position="125"/>
        <end position="146"/>
    </location>
</feature>
<dbReference type="Gene3D" id="1.20.1740.10">
    <property type="entry name" value="Amino acid/polyamine transporter I"/>
    <property type="match status" value="1"/>
</dbReference>
<dbReference type="InterPro" id="IPR050367">
    <property type="entry name" value="APC_superfamily"/>
</dbReference>
<protein>
    <submittedName>
        <fullName evidence="7">Amino acid permease</fullName>
    </submittedName>
</protein>
<feature type="transmembrane region" description="Helical" evidence="6">
    <location>
        <begin position="85"/>
        <end position="105"/>
    </location>
</feature>
<feature type="non-terminal residue" evidence="7">
    <location>
        <position position="391"/>
    </location>
</feature>
<feature type="transmembrane region" description="Helical" evidence="6">
    <location>
        <begin position="183"/>
        <end position="201"/>
    </location>
</feature>
<proteinExistence type="predicted"/>
<feature type="transmembrane region" description="Helical" evidence="6">
    <location>
        <begin position="340"/>
        <end position="359"/>
    </location>
</feature>